<sequence length="420" mass="44618">MSKFSGRLVLFGGPVLILGAFILLFAVLFSTAPEPERGEVEARPVAVFVTEAEARPVQLTVNTQGEVRPLTEISLTAQVSGRIDYVDPNFVQGGFFEAGQTLVRVEDDDYRLAVTRAEALVSQRRQQLLLEEAEGDLAREEWESLGEGEASALTLRQPQMEDARAQLAAAEASLAEARLNLRRTRISAPFDGRVRSKNADLGQFVGAGSELGEVFSTDEVQIRLPLTDAQLGKLGIPLAFQAGDSEGPTVLLRAMLAGEPREWTGHVVRTDSAINPQTRTLYAIVSVEDPYGSGAEEAGAPLAIGLFVDAFIEGREISQAYILPRSALRGNDTVYVAEEDGTLSVRTVSVIDSNAEEVVVANGVEEGERVITSPVRAAADGMPVTPLGPDGEPLDGLADSDASSADQPEGEDSASVASAG</sequence>
<dbReference type="RefSeq" id="WP_135943221.1">
    <property type="nucleotide sequence ID" value="NZ_BMEI01000001.1"/>
</dbReference>
<dbReference type="GO" id="GO:1990281">
    <property type="term" value="C:efflux pump complex"/>
    <property type="evidence" value="ECO:0007669"/>
    <property type="project" value="TreeGrafter"/>
</dbReference>
<dbReference type="OrthoDB" id="7811737at2"/>
<dbReference type="NCBIfam" id="TIGR01730">
    <property type="entry name" value="RND_mfp"/>
    <property type="match status" value="1"/>
</dbReference>
<evidence type="ECO:0000313" key="5">
    <source>
        <dbReference type="EMBL" id="TGY94026.1"/>
    </source>
</evidence>
<dbReference type="EMBL" id="SRXV01000001">
    <property type="protein sequence ID" value="TGY94026.1"/>
    <property type="molecule type" value="Genomic_DNA"/>
</dbReference>
<dbReference type="InterPro" id="IPR058625">
    <property type="entry name" value="MdtA-like_BSH"/>
</dbReference>
<protein>
    <submittedName>
        <fullName evidence="5">Efflux RND transporter periplasmic adaptor subunit</fullName>
    </submittedName>
</protein>
<dbReference type="GO" id="GO:0015562">
    <property type="term" value="F:efflux transmembrane transporter activity"/>
    <property type="evidence" value="ECO:0007669"/>
    <property type="project" value="TreeGrafter"/>
</dbReference>
<evidence type="ECO:0000259" key="4">
    <source>
        <dbReference type="Pfam" id="PF25917"/>
    </source>
</evidence>
<name>A0A4S2HDH4_9PROT</name>
<reference evidence="5 6" key="1">
    <citation type="journal article" date="2013" name="Int. J. Syst. Evol. Microbiol.">
        <title>Marinicauda pacifica gen. nov., sp. nov., a prosthecate alphaproteobacterium of the family Hyphomonadaceae isolated from deep seawater.</title>
        <authorList>
            <person name="Zhang X.Y."/>
            <person name="Li G.W."/>
            <person name="Wang C.S."/>
            <person name="Zhang Y.J."/>
            <person name="Xu X.W."/>
            <person name="Li H."/>
            <person name="Liu A."/>
            <person name="Liu C."/>
            <person name="Xie B.B."/>
            <person name="Qin Q.L."/>
            <person name="Xu Z."/>
            <person name="Chen X.L."/>
            <person name="Zhou B.C."/>
            <person name="Zhang Y.Z."/>
        </authorList>
    </citation>
    <scope>NUCLEOTIDE SEQUENCE [LARGE SCALE GENOMIC DNA]</scope>
    <source>
        <strain evidence="5 6">P-1 km-3</strain>
    </source>
</reference>
<proteinExistence type="inferred from homology"/>
<dbReference type="PANTHER" id="PTHR30469">
    <property type="entry name" value="MULTIDRUG RESISTANCE PROTEIN MDTA"/>
    <property type="match status" value="1"/>
</dbReference>
<dbReference type="Gene3D" id="2.40.30.170">
    <property type="match status" value="1"/>
</dbReference>
<comment type="similarity">
    <text evidence="1">Belongs to the membrane fusion protein (MFP) (TC 8.A.1) family.</text>
</comment>
<evidence type="ECO:0000313" key="6">
    <source>
        <dbReference type="Proteomes" id="UP000305451"/>
    </source>
</evidence>
<keyword evidence="6" id="KW-1185">Reference proteome</keyword>
<dbReference type="Gene3D" id="1.10.287.470">
    <property type="entry name" value="Helix hairpin bin"/>
    <property type="match status" value="1"/>
</dbReference>
<dbReference type="PANTHER" id="PTHR30469:SF12">
    <property type="entry name" value="MULTIDRUG RESISTANCE PROTEIN MDTA"/>
    <property type="match status" value="1"/>
</dbReference>
<feature type="region of interest" description="Disordered" evidence="3">
    <location>
        <begin position="376"/>
        <end position="420"/>
    </location>
</feature>
<accession>A0A4S2HDH4</accession>
<feature type="coiled-coil region" evidence="2">
    <location>
        <begin position="160"/>
        <end position="187"/>
    </location>
</feature>
<dbReference type="Proteomes" id="UP000305451">
    <property type="component" value="Unassembled WGS sequence"/>
</dbReference>
<feature type="domain" description="Multidrug resistance protein MdtA-like barrel-sandwich hybrid" evidence="4">
    <location>
        <begin position="73"/>
        <end position="212"/>
    </location>
</feature>
<gene>
    <name evidence="5" type="ORF">E5162_01685</name>
</gene>
<dbReference type="Gene3D" id="2.40.50.100">
    <property type="match status" value="1"/>
</dbReference>
<evidence type="ECO:0000256" key="3">
    <source>
        <dbReference type="SAM" id="MobiDB-lite"/>
    </source>
</evidence>
<keyword evidence="2" id="KW-0175">Coiled coil</keyword>
<organism evidence="5 6">
    <name type="scientific">Marinicauda pacifica</name>
    <dbReference type="NCBI Taxonomy" id="1133559"/>
    <lineage>
        <taxon>Bacteria</taxon>
        <taxon>Pseudomonadati</taxon>
        <taxon>Pseudomonadota</taxon>
        <taxon>Alphaproteobacteria</taxon>
        <taxon>Maricaulales</taxon>
        <taxon>Maricaulaceae</taxon>
        <taxon>Marinicauda</taxon>
    </lineage>
</organism>
<evidence type="ECO:0000256" key="2">
    <source>
        <dbReference type="SAM" id="Coils"/>
    </source>
</evidence>
<evidence type="ECO:0000256" key="1">
    <source>
        <dbReference type="ARBA" id="ARBA00009477"/>
    </source>
</evidence>
<dbReference type="SUPFAM" id="SSF111369">
    <property type="entry name" value="HlyD-like secretion proteins"/>
    <property type="match status" value="1"/>
</dbReference>
<dbReference type="AlphaFoldDB" id="A0A4S2HDH4"/>
<dbReference type="Pfam" id="PF25917">
    <property type="entry name" value="BSH_RND"/>
    <property type="match status" value="1"/>
</dbReference>
<dbReference type="Gene3D" id="2.40.420.20">
    <property type="match status" value="1"/>
</dbReference>
<comment type="caution">
    <text evidence="5">The sequence shown here is derived from an EMBL/GenBank/DDBJ whole genome shotgun (WGS) entry which is preliminary data.</text>
</comment>
<dbReference type="InterPro" id="IPR006143">
    <property type="entry name" value="RND_pump_MFP"/>
</dbReference>